<feature type="compositionally biased region" description="Basic and acidic residues" evidence="1">
    <location>
        <begin position="110"/>
        <end position="120"/>
    </location>
</feature>
<dbReference type="InterPro" id="IPR053002">
    <property type="entry name" value="Metalloproteinase_M10B"/>
</dbReference>
<dbReference type="Pfam" id="PF12044">
    <property type="entry name" value="Metallopep"/>
    <property type="match status" value="1"/>
</dbReference>
<feature type="compositionally biased region" description="Acidic residues" evidence="1">
    <location>
        <begin position="95"/>
        <end position="107"/>
    </location>
</feature>
<reference evidence="2" key="1">
    <citation type="submission" date="2016-04" db="EMBL/GenBank/DDBJ databases">
        <authorList>
            <person name="Nguyen H.D."/>
            <person name="Samba Siva P."/>
            <person name="Cullis J."/>
            <person name="Levesque C.A."/>
            <person name="Hambleton S."/>
        </authorList>
    </citation>
    <scope>NUCLEOTIDE SEQUENCE</scope>
    <source>
        <strain evidence="2">DAOMC 236426</strain>
    </source>
</reference>
<proteinExistence type="predicted"/>
<sequence length="197" mass="21680">MGSESIAGDAEGNEDLIRFTNVKPGESIYHRLLLIVGRAGTPDRPVRSIVAHTNLRSGFESIEWQVNQSHFKATVPLREGDNVLRFVPNVGTNDGGEEDDSKDDDSTGDVSKDDDPKDGGSMDDGSMDDEYMDYGSMDYGSTDDGWMTDGYVDWHNPRRVEHRFTFDPEDGGSAKIVVRPAAGLMRSSSSWRAASQQ</sequence>
<accession>A0A8X7MJ57</accession>
<dbReference type="AlphaFoldDB" id="A0A8X7MJ57"/>
<name>A0A8X7MJ57_9BASI</name>
<organism evidence="2 3">
    <name type="scientific">Tilletia controversa</name>
    <name type="common">dwarf bunt fungus</name>
    <dbReference type="NCBI Taxonomy" id="13291"/>
    <lineage>
        <taxon>Eukaryota</taxon>
        <taxon>Fungi</taxon>
        <taxon>Dikarya</taxon>
        <taxon>Basidiomycota</taxon>
        <taxon>Ustilaginomycotina</taxon>
        <taxon>Exobasidiomycetes</taxon>
        <taxon>Tilletiales</taxon>
        <taxon>Tilletiaceae</taxon>
        <taxon>Tilletia</taxon>
    </lineage>
</organism>
<evidence type="ECO:0000256" key="1">
    <source>
        <dbReference type="SAM" id="MobiDB-lite"/>
    </source>
</evidence>
<keyword evidence="3" id="KW-1185">Reference proteome</keyword>
<dbReference type="InterPro" id="IPR021917">
    <property type="entry name" value="Unchr_Zn-peptidase-like"/>
</dbReference>
<dbReference type="GO" id="GO:0005737">
    <property type="term" value="C:cytoplasm"/>
    <property type="evidence" value="ECO:0007669"/>
    <property type="project" value="TreeGrafter"/>
</dbReference>
<dbReference type="EMBL" id="LWDE02002221">
    <property type="protein sequence ID" value="KAE8238218.1"/>
    <property type="molecule type" value="Genomic_DNA"/>
</dbReference>
<evidence type="ECO:0000313" key="2">
    <source>
        <dbReference type="EMBL" id="KAE8238218.1"/>
    </source>
</evidence>
<evidence type="ECO:0000313" key="3">
    <source>
        <dbReference type="Proteomes" id="UP000077684"/>
    </source>
</evidence>
<dbReference type="PANTHER" id="PTHR21054:SF2">
    <property type="entry name" value="MIP04191P"/>
    <property type="match status" value="1"/>
</dbReference>
<protein>
    <submittedName>
        <fullName evidence="2">Uncharacterized protein</fullName>
    </submittedName>
</protein>
<gene>
    <name evidence="2" type="ORF">A4X06_0g8934</name>
</gene>
<dbReference type="Proteomes" id="UP000077684">
    <property type="component" value="Unassembled WGS sequence"/>
</dbReference>
<comment type="caution">
    <text evidence="2">The sequence shown here is derived from an EMBL/GenBank/DDBJ whole genome shotgun (WGS) entry which is preliminary data.</text>
</comment>
<feature type="region of interest" description="Disordered" evidence="1">
    <location>
        <begin position="86"/>
        <end position="139"/>
    </location>
</feature>
<dbReference type="PANTHER" id="PTHR21054">
    <property type="entry name" value="ZINC METALLOPROTEINASE-RELATED"/>
    <property type="match status" value="1"/>
</dbReference>
<reference evidence="2" key="2">
    <citation type="journal article" date="2019" name="IMA Fungus">
        <title>Genome sequencing and comparison of five Tilletia species to identify candidate genes for the detection of regulated species infecting wheat.</title>
        <authorList>
            <person name="Nguyen H.D.T."/>
            <person name="Sultana T."/>
            <person name="Kesanakurti P."/>
            <person name="Hambleton S."/>
        </authorList>
    </citation>
    <scope>NUCLEOTIDE SEQUENCE</scope>
    <source>
        <strain evidence="2">DAOMC 236426</strain>
    </source>
</reference>